<gene>
    <name evidence="7" type="ORF">SAMN05660349_00150</name>
</gene>
<dbReference type="SUPFAM" id="SSF56935">
    <property type="entry name" value="Porins"/>
    <property type="match status" value="1"/>
</dbReference>
<dbReference type="PANTHER" id="PTHR40980">
    <property type="entry name" value="PLUG DOMAIN-CONTAINING PROTEIN"/>
    <property type="match status" value="1"/>
</dbReference>
<name>A0A1T4ZUU8_9BACT</name>
<dbReference type="GO" id="GO:0009279">
    <property type="term" value="C:cell outer membrane"/>
    <property type="evidence" value="ECO:0007669"/>
    <property type="project" value="UniProtKB-SubCell"/>
</dbReference>
<keyword evidence="4" id="KW-0798">TonB box</keyword>
<dbReference type="Proteomes" id="UP000190852">
    <property type="component" value="Unassembled WGS sequence"/>
</dbReference>
<comment type="subcellular location">
    <subcellularLocation>
        <location evidence="1 4">Cell outer membrane</location>
    </subcellularLocation>
</comment>
<dbReference type="Pfam" id="PF00593">
    <property type="entry name" value="TonB_dep_Rec_b-barrel"/>
    <property type="match status" value="1"/>
</dbReference>
<dbReference type="Pfam" id="PF07715">
    <property type="entry name" value="Plug"/>
    <property type="match status" value="1"/>
</dbReference>
<dbReference type="SUPFAM" id="SSF49464">
    <property type="entry name" value="Carboxypeptidase regulatory domain-like"/>
    <property type="match status" value="1"/>
</dbReference>
<dbReference type="InterPro" id="IPR012910">
    <property type="entry name" value="Plug_dom"/>
</dbReference>
<dbReference type="InterPro" id="IPR036942">
    <property type="entry name" value="Beta-barrel_TonB_sf"/>
</dbReference>
<feature type="domain" description="TonB-dependent receptor-like beta-barrel" evidence="5">
    <location>
        <begin position="403"/>
        <end position="844"/>
    </location>
</feature>
<organism evidence="7 8">
    <name type="scientific">Parabacteroides chartae</name>
    <dbReference type="NCBI Taxonomy" id="1037355"/>
    <lineage>
        <taxon>Bacteria</taxon>
        <taxon>Pseudomonadati</taxon>
        <taxon>Bacteroidota</taxon>
        <taxon>Bacteroidia</taxon>
        <taxon>Bacteroidales</taxon>
        <taxon>Tannerellaceae</taxon>
        <taxon>Parabacteroides</taxon>
    </lineage>
</organism>
<dbReference type="Gene3D" id="2.40.170.20">
    <property type="entry name" value="TonB-dependent receptor, beta-barrel domain"/>
    <property type="match status" value="1"/>
</dbReference>
<dbReference type="Gene3D" id="2.170.130.10">
    <property type="entry name" value="TonB-dependent receptor, plug domain"/>
    <property type="match status" value="1"/>
</dbReference>
<dbReference type="InterPro" id="IPR000531">
    <property type="entry name" value="Beta-barrel_TonB"/>
</dbReference>
<dbReference type="PANTHER" id="PTHR40980:SF4">
    <property type="entry name" value="TONB-DEPENDENT RECEPTOR-LIKE BETA-BARREL DOMAIN-CONTAINING PROTEIN"/>
    <property type="match status" value="1"/>
</dbReference>
<dbReference type="AlphaFoldDB" id="A0A1T4ZUU8"/>
<dbReference type="Gene3D" id="2.60.40.1120">
    <property type="entry name" value="Carboxypeptidase-like, regulatory domain"/>
    <property type="match status" value="1"/>
</dbReference>
<sequence>MDDVKSMKTIRNRLLLLLAGVFLSLTINAQTGVICGNVSDAKLNEPLIGASVVISGTTTGVVTDLDGNFRIENVTPGTYAVSVSYVSYQTQVIPSVKVVARQEAVVNVKLSDADLQLQNVVVVAQRKLGTEMAVLNTVRNSLPVMNGISSQQIAKTQDSDAAEVLRRIPGITIIDDRFIVVRGLAQRYNSVWLNNATTPSSETDSRAFSFDVLPSSLIDNMMVYKSPSPELPADFAGGFVRVMTKNIPDGNSYSFQYQAGFNTNASFKTFKLTNRLGADYFGFGAGGRMLPGNAPAHLNDVSPETAAAFTKQINQRWGVKTFTALPEQKLSFTMNRSFNMGDMRIGNVTSVNYSTGYDYYEMENNRYQSYDMVNNTSRYDNHYFDEAYKNTTKLGALFNWSLLAGNSKYEFRNFFNQRGTSSLIQREGTDYYSDLDVRYWESLYTGRTTYSGQLSGEHRFAEDVNKLDWTVGYSYANYNEPDRKDVYSKRNPDGSAMPYRVDEAKRYYQELNDNGFSAGTNYEHKLKVNDLFSPVIYGGLYGEYKTRDFKARRFGYNMLGNGYDRNADWEYSHLFTSANMGADKIYLIENTNKSDSYTSDNFLGAGYVSARLNYGEKLNANVGVRVEYYNLKLDGYEPDGVKPVNLDQSTTDLFPSVNVSYNFNEKHQLRLAYGRSVNRAEFREIVPYVYYDFERFANISGNAQLKNAYANNLDIRYEFYPSAGETVSLGGFYKGFNDPIEQTYHEAGSGVQYTFMNADRSEALGLELDVKKQLDFIGLKDLSFVFNGAIIHSKVYFEEGSFERNRPMQGQSPYLINTGLFYQNDNNGLSASVLFNRIGKRIETVGIPKQNPNDDIPDVYEMPRNSLDLSFSKKIGKMVEIKGGVKDLLNAKITYNQFLDITDPAGNTQTVNQLIRSYRPGVTLNVGVSVKF</sequence>
<feature type="domain" description="TonB-dependent receptor plug" evidence="6">
    <location>
        <begin position="145"/>
        <end position="229"/>
    </location>
</feature>
<evidence type="ECO:0000256" key="3">
    <source>
        <dbReference type="ARBA" id="ARBA00023237"/>
    </source>
</evidence>
<evidence type="ECO:0000313" key="8">
    <source>
        <dbReference type="Proteomes" id="UP000190852"/>
    </source>
</evidence>
<reference evidence="8" key="1">
    <citation type="submission" date="2017-02" db="EMBL/GenBank/DDBJ databases">
        <authorList>
            <person name="Varghese N."/>
            <person name="Submissions S."/>
        </authorList>
    </citation>
    <scope>NUCLEOTIDE SEQUENCE [LARGE SCALE GENOMIC DNA]</scope>
    <source>
        <strain evidence="8">DSM 24967</strain>
    </source>
</reference>
<evidence type="ECO:0000259" key="5">
    <source>
        <dbReference type="Pfam" id="PF00593"/>
    </source>
</evidence>
<keyword evidence="3" id="KW-0998">Cell outer membrane</keyword>
<evidence type="ECO:0000256" key="4">
    <source>
        <dbReference type="RuleBase" id="RU003357"/>
    </source>
</evidence>
<evidence type="ECO:0000259" key="6">
    <source>
        <dbReference type="Pfam" id="PF07715"/>
    </source>
</evidence>
<dbReference type="InterPro" id="IPR037066">
    <property type="entry name" value="Plug_dom_sf"/>
</dbReference>
<proteinExistence type="inferred from homology"/>
<evidence type="ECO:0000313" key="7">
    <source>
        <dbReference type="EMBL" id="SKB26544.1"/>
    </source>
</evidence>
<dbReference type="EMBL" id="FUYQ01000001">
    <property type="protein sequence ID" value="SKB26544.1"/>
    <property type="molecule type" value="Genomic_DNA"/>
</dbReference>
<dbReference type="Pfam" id="PF13715">
    <property type="entry name" value="CarbopepD_reg_2"/>
    <property type="match status" value="1"/>
</dbReference>
<accession>A0A1T4ZUU8</accession>
<keyword evidence="8" id="KW-1185">Reference proteome</keyword>
<keyword evidence="7" id="KW-0675">Receptor</keyword>
<dbReference type="InterPro" id="IPR008969">
    <property type="entry name" value="CarboxyPept-like_regulatory"/>
</dbReference>
<keyword evidence="2 4" id="KW-0472">Membrane</keyword>
<evidence type="ECO:0000256" key="1">
    <source>
        <dbReference type="ARBA" id="ARBA00004442"/>
    </source>
</evidence>
<protein>
    <submittedName>
        <fullName evidence="7">TonB-dependent receptor</fullName>
    </submittedName>
</protein>
<comment type="similarity">
    <text evidence="4">Belongs to the TonB-dependent receptor family.</text>
</comment>
<evidence type="ECO:0000256" key="2">
    <source>
        <dbReference type="ARBA" id="ARBA00023136"/>
    </source>
</evidence>